<proteinExistence type="predicted"/>
<dbReference type="AlphaFoldDB" id="A0A3P8H775"/>
<dbReference type="GO" id="GO:0000166">
    <property type="term" value="F:nucleotide binding"/>
    <property type="evidence" value="ECO:0007669"/>
    <property type="project" value="InterPro"/>
</dbReference>
<feature type="signal peptide" evidence="1">
    <location>
        <begin position="1"/>
        <end position="18"/>
    </location>
</feature>
<name>A0A3P8H775_9TREM</name>
<dbReference type="OrthoDB" id="5870821at2759"/>
<dbReference type="Proteomes" id="UP000272942">
    <property type="component" value="Unassembled WGS sequence"/>
</dbReference>
<gene>
    <name evidence="2" type="ORF">ECPE_LOCUS13339</name>
</gene>
<keyword evidence="1" id="KW-0732">Signal</keyword>
<dbReference type="EMBL" id="UZAN01054846">
    <property type="protein sequence ID" value="VDP90611.1"/>
    <property type="molecule type" value="Genomic_DNA"/>
</dbReference>
<sequence>MAFWRSASFLLAATLETAFRFEHAVHLLCNWHTVPEQGSVVCDIAFTPSVSKRPHQKSHTLWIPSRRELDALSAHGQRLASLMADFVPLQDAGNDQLFDACFADRSLRFDRLRSEFGADDHTPVTTFYRMGSFVEACRNGPLVSSTRMVGRFAVTRFVALGWLRGHLPSDDFPTGIVVYRVHGTALPSAFPTHFTTFDRLVRWSREPNEGVPQQPDYVVPF</sequence>
<evidence type="ECO:0000256" key="1">
    <source>
        <dbReference type="SAM" id="SignalP"/>
    </source>
</evidence>
<keyword evidence="3" id="KW-1185">Reference proteome</keyword>
<dbReference type="SUPFAM" id="SSF55186">
    <property type="entry name" value="ThrRS/AlaRS common domain"/>
    <property type="match status" value="1"/>
</dbReference>
<evidence type="ECO:0000313" key="2">
    <source>
        <dbReference type="EMBL" id="VDP90611.1"/>
    </source>
</evidence>
<organism evidence="2 3">
    <name type="scientific">Echinostoma caproni</name>
    <dbReference type="NCBI Taxonomy" id="27848"/>
    <lineage>
        <taxon>Eukaryota</taxon>
        <taxon>Metazoa</taxon>
        <taxon>Spiralia</taxon>
        <taxon>Lophotrochozoa</taxon>
        <taxon>Platyhelminthes</taxon>
        <taxon>Trematoda</taxon>
        <taxon>Digenea</taxon>
        <taxon>Plagiorchiida</taxon>
        <taxon>Echinostomata</taxon>
        <taxon>Echinostomatoidea</taxon>
        <taxon>Echinostomatidae</taxon>
        <taxon>Echinostoma</taxon>
    </lineage>
</organism>
<accession>A0A3P8H775</accession>
<reference evidence="2 3" key="1">
    <citation type="submission" date="2018-11" db="EMBL/GenBank/DDBJ databases">
        <authorList>
            <consortium name="Pathogen Informatics"/>
        </authorList>
    </citation>
    <scope>NUCLEOTIDE SEQUENCE [LARGE SCALE GENOMIC DNA]</scope>
    <source>
        <strain evidence="2 3">Egypt</strain>
    </source>
</reference>
<protein>
    <submittedName>
        <fullName evidence="2">Uncharacterized protein</fullName>
    </submittedName>
</protein>
<feature type="chain" id="PRO_5018334631" evidence="1">
    <location>
        <begin position="19"/>
        <end position="221"/>
    </location>
</feature>
<dbReference type="InterPro" id="IPR018163">
    <property type="entry name" value="Thr/Ala-tRNA-synth_IIc_edit"/>
</dbReference>
<evidence type="ECO:0000313" key="3">
    <source>
        <dbReference type="Proteomes" id="UP000272942"/>
    </source>
</evidence>
<dbReference type="Gene3D" id="3.30.980.10">
    <property type="entry name" value="Threonyl-trna Synthetase, Chain A, domain 2"/>
    <property type="match status" value="1"/>
</dbReference>